<name>A0A502BSL7_9HYPH</name>
<dbReference type="Pfam" id="PF25601">
    <property type="entry name" value="AAA_lid_14"/>
    <property type="match status" value="1"/>
</dbReference>
<comment type="caution">
    <text evidence="9">The sequence shown here is derived from an EMBL/GenBank/DDBJ whole genome shotgun (WGS) entry which is preliminary data.</text>
</comment>
<proteinExistence type="predicted"/>
<organism evidence="9 10">
    <name type="scientific">Brucella gallinifaecis</name>
    <dbReference type="NCBI Taxonomy" id="215590"/>
    <lineage>
        <taxon>Bacteria</taxon>
        <taxon>Pseudomonadati</taxon>
        <taxon>Pseudomonadota</taxon>
        <taxon>Alphaproteobacteria</taxon>
        <taxon>Hyphomicrobiales</taxon>
        <taxon>Brucellaceae</taxon>
        <taxon>Brucella/Ochrobactrum group</taxon>
        <taxon>Brucella</taxon>
    </lineage>
</organism>
<evidence type="ECO:0000256" key="5">
    <source>
        <dbReference type="ARBA" id="ARBA00023125"/>
    </source>
</evidence>
<dbReference type="GO" id="GO:0006355">
    <property type="term" value="P:regulation of DNA-templated transcription"/>
    <property type="evidence" value="ECO:0007669"/>
    <property type="project" value="InterPro"/>
</dbReference>
<dbReference type="InterPro" id="IPR002197">
    <property type="entry name" value="HTH_Fis"/>
</dbReference>
<keyword evidence="10" id="KW-1185">Reference proteome</keyword>
<feature type="domain" description="Sigma-54 factor interaction" evidence="8">
    <location>
        <begin position="323"/>
        <end position="553"/>
    </location>
</feature>
<dbReference type="GO" id="GO:0000160">
    <property type="term" value="P:phosphorelay signal transduction system"/>
    <property type="evidence" value="ECO:0007669"/>
    <property type="project" value="UniProtKB-KW"/>
</dbReference>
<sequence>METEVKRAWEQFVSRGQLPTTKIRSVVAQSWQRSAEMQVSFARKQAPVLSEGDLHRRKLHSVDMIAAAVPALQRSRHFLANAGSMLILADESGHIIATEGDARIIDAGRDNHLELGGDWNEERIGTNAIGTALVEKTAVHIHGNEHYCEGAQRWTCAAVPVFNPVKRRLIGVVNVSGPANKFNPQSMALAVSVGSEIEAAMDRQLRMEHEVLLRQFLSKRAVWLNEDMLVLDRYGQIIHSTDESNLKMLLLESGLQEQIAINPPEEWQSRFRTGAANAELDLIKSDGVSIGAIVLARGRSKRVSLKPIHHSSSSERVVSFEEILGNSPVVREAKERARQFVEAGLPVLLEGETGTGKELFARAMHQTVYAPSSPFVPVNCGGIAKDLIASELFGYAKGSFTGADVRGREGKIIAADGGMLCLDEIGELPLELQPYLLRVLEDGVVYPVGSQDGRSIEFQLVSMTNRSLQSEIAAGRFRSDLFYRIAVATVNIPALRDRGDDAALLAEHFARKAASRMGRASLDLTPEALDALCQYDWPGNVRQLRNVVETAVALNRNGRIELEDLPAELHMQSVVRSTHDKKILQRVEETAIREAMSQCNGNLTEAARQLGIARSTLYLRLERYGIAH</sequence>
<evidence type="ECO:0000259" key="8">
    <source>
        <dbReference type="PROSITE" id="PS50045"/>
    </source>
</evidence>
<dbReference type="Pfam" id="PF01590">
    <property type="entry name" value="GAF"/>
    <property type="match status" value="1"/>
</dbReference>
<evidence type="ECO:0000256" key="4">
    <source>
        <dbReference type="ARBA" id="ARBA00023015"/>
    </source>
</evidence>
<dbReference type="OrthoDB" id="9802388at2"/>
<dbReference type="InterPro" id="IPR025944">
    <property type="entry name" value="Sigma_54_int_dom_CS"/>
</dbReference>
<dbReference type="GO" id="GO:0043565">
    <property type="term" value="F:sequence-specific DNA binding"/>
    <property type="evidence" value="ECO:0007669"/>
    <property type="project" value="InterPro"/>
</dbReference>
<protein>
    <submittedName>
        <fullName evidence="9">Sigma-54-dependent Fis family transcriptional regulator</fullName>
    </submittedName>
</protein>
<dbReference type="Gene3D" id="1.10.10.60">
    <property type="entry name" value="Homeodomain-like"/>
    <property type="match status" value="1"/>
</dbReference>
<dbReference type="InterPro" id="IPR027417">
    <property type="entry name" value="P-loop_NTPase"/>
</dbReference>
<accession>A0A502BSL7</accession>
<dbReference type="InterPro" id="IPR002078">
    <property type="entry name" value="Sigma_54_int"/>
</dbReference>
<dbReference type="Proteomes" id="UP000315388">
    <property type="component" value="Unassembled WGS sequence"/>
</dbReference>
<dbReference type="Pfam" id="PF00158">
    <property type="entry name" value="Sigma54_activat"/>
    <property type="match status" value="1"/>
</dbReference>
<dbReference type="PANTHER" id="PTHR32071">
    <property type="entry name" value="TRANSCRIPTIONAL REGULATORY PROTEIN"/>
    <property type="match status" value="1"/>
</dbReference>
<keyword evidence="4" id="KW-0805">Transcription regulation</keyword>
<evidence type="ECO:0000256" key="3">
    <source>
        <dbReference type="ARBA" id="ARBA00023012"/>
    </source>
</evidence>
<evidence type="ECO:0000313" key="9">
    <source>
        <dbReference type="EMBL" id="TPF76810.1"/>
    </source>
</evidence>
<dbReference type="EMBL" id="VEWJ01000001">
    <property type="protein sequence ID" value="TPF76810.1"/>
    <property type="molecule type" value="Genomic_DNA"/>
</dbReference>
<dbReference type="PROSITE" id="PS50045">
    <property type="entry name" value="SIGMA54_INTERACT_4"/>
    <property type="match status" value="1"/>
</dbReference>
<dbReference type="FunFam" id="3.40.50.300:FF:000006">
    <property type="entry name" value="DNA-binding transcriptional regulator NtrC"/>
    <property type="match status" value="1"/>
</dbReference>
<keyword evidence="1" id="KW-0547">Nucleotide-binding</keyword>
<dbReference type="SUPFAM" id="SSF52540">
    <property type="entry name" value="P-loop containing nucleoside triphosphate hydrolases"/>
    <property type="match status" value="1"/>
</dbReference>
<dbReference type="Gene3D" id="3.40.50.300">
    <property type="entry name" value="P-loop containing nucleotide triphosphate hydrolases"/>
    <property type="match status" value="1"/>
</dbReference>
<keyword evidence="2" id="KW-0067">ATP-binding</keyword>
<reference evidence="9 10" key="1">
    <citation type="journal article" date="2003" name="Int. J. Syst. Evol. Microbiol.">
        <title>Towards a standardized format for the description of a novel species (of an established genus): Ochrobactrum gallinifaecis sp. nov.</title>
        <authorList>
            <person name="Kampfer P."/>
            <person name="Buczolits S."/>
            <person name="Albrecht A."/>
            <person name="Busse H.J."/>
            <person name="Stackebrandt E."/>
        </authorList>
    </citation>
    <scope>NUCLEOTIDE SEQUENCE [LARGE SCALE GENOMIC DNA]</scope>
    <source>
        <strain evidence="9 10">ISO 196</strain>
    </source>
</reference>
<dbReference type="PRINTS" id="PR01590">
    <property type="entry name" value="HTHFIS"/>
</dbReference>
<dbReference type="InterPro" id="IPR058031">
    <property type="entry name" value="AAA_lid_NorR"/>
</dbReference>
<dbReference type="PROSITE" id="PS00688">
    <property type="entry name" value="SIGMA54_INTERACT_3"/>
    <property type="match status" value="1"/>
</dbReference>
<evidence type="ECO:0000256" key="6">
    <source>
        <dbReference type="ARBA" id="ARBA00023159"/>
    </source>
</evidence>
<keyword evidence="5" id="KW-0238">DNA-binding</keyword>
<dbReference type="SMART" id="SM00382">
    <property type="entry name" value="AAA"/>
    <property type="match status" value="1"/>
</dbReference>
<evidence type="ECO:0000256" key="2">
    <source>
        <dbReference type="ARBA" id="ARBA00022840"/>
    </source>
</evidence>
<dbReference type="CDD" id="cd00009">
    <property type="entry name" value="AAA"/>
    <property type="match status" value="1"/>
</dbReference>
<dbReference type="InterPro" id="IPR009057">
    <property type="entry name" value="Homeodomain-like_sf"/>
</dbReference>
<dbReference type="AlphaFoldDB" id="A0A502BSL7"/>
<dbReference type="InterPro" id="IPR029016">
    <property type="entry name" value="GAF-like_dom_sf"/>
</dbReference>
<evidence type="ECO:0000256" key="1">
    <source>
        <dbReference type="ARBA" id="ARBA00022741"/>
    </source>
</evidence>
<dbReference type="InterPro" id="IPR025662">
    <property type="entry name" value="Sigma_54_int_dom_ATP-bd_1"/>
</dbReference>
<dbReference type="InterPro" id="IPR003593">
    <property type="entry name" value="AAA+_ATPase"/>
</dbReference>
<keyword evidence="3" id="KW-0902">Two-component regulatory system</keyword>
<dbReference type="Pfam" id="PF02954">
    <property type="entry name" value="HTH_8"/>
    <property type="match status" value="1"/>
</dbReference>
<evidence type="ECO:0000256" key="7">
    <source>
        <dbReference type="ARBA" id="ARBA00023163"/>
    </source>
</evidence>
<dbReference type="Gene3D" id="1.10.8.60">
    <property type="match status" value="1"/>
</dbReference>
<gene>
    <name evidence="9" type="ORF">FHY56_00070</name>
</gene>
<dbReference type="Gene3D" id="3.30.450.40">
    <property type="match status" value="1"/>
</dbReference>
<dbReference type="SUPFAM" id="SSF46689">
    <property type="entry name" value="Homeodomain-like"/>
    <property type="match status" value="1"/>
</dbReference>
<keyword evidence="7" id="KW-0804">Transcription</keyword>
<keyword evidence="6" id="KW-0010">Activator</keyword>
<dbReference type="InterPro" id="IPR003018">
    <property type="entry name" value="GAF"/>
</dbReference>
<dbReference type="GO" id="GO:0005524">
    <property type="term" value="F:ATP binding"/>
    <property type="evidence" value="ECO:0007669"/>
    <property type="project" value="UniProtKB-KW"/>
</dbReference>
<evidence type="ECO:0000313" key="10">
    <source>
        <dbReference type="Proteomes" id="UP000315388"/>
    </source>
</evidence>
<dbReference type="RefSeq" id="WP_140903147.1">
    <property type="nucleotide sequence ID" value="NZ_JBHTMD010000017.1"/>
</dbReference>
<dbReference type="PROSITE" id="PS00675">
    <property type="entry name" value="SIGMA54_INTERACT_1"/>
    <property type="match status" value="1"/>
</dbReference>